<dbReference type="InterPro" id="IPR002319">
    <property type="entry name" value="Phenylalanyl-tRNA_Synthase"/>
</dbReference>
<dbReference type="CDD" id="cd00496">
    <property type="entry name" value="PheRS_alpha_core"/>
    <property type="match status" value="1"/>
</dbReference>
<name>K2GSE5_9BACT</name>
<dbReference type="InterPro" id="IPR006195">
    <property type="entry name" value="aa-tRNA-synth_II"/>
</dbReference>
<comment type="caution">
    <text evidence="9">The sequence shown here is derived from an EMBL/GenBank/DDBJ whole genome shotgun (WGS) entry which is preliminary data.</text>
</comment>
<evidence type="ECO:0000256" key="3">
    <source>
        <dbReference type="ARBA" id="ARBA00022741"/>
    </source>
</evidence>
<dbReference type="InterPro" id="IPR004188">
    <property type="entry name" value="Phe-tRNA_ligase_II_N"/>
</dbReference>
<dbReference type="Gene3D" id="3.30.930.10">
    <property type="entry name" value="Bira Bifunctional Protein, Domain 2"/>
    <property type="match status" value="1"/>
</dbReference>
<dbReference type="EC" id="6.1.1.20" evidence="1"/>
<keyword evidence="6" id="KW-0030">Aminoacyl-tRNA synthetase</keyword>
<evidence type="ECO:0000256" key="6">
    <source>
        <dbReference type="ARBA" id="ARBA00023146"/>
    </source>
</evidence>
<dbReference type="InterPro" id="IPR010978">
    <property type="entry name" value="tRNA-bd_arm"/>
</dbReference>
<protein>
    <recommendedName>
        <fullName evidence="1">phenylalanine--tRNA ligase</fullName>
        <ecNumber evidence="1">6.1.1.20</ecNumber>
    </recommendedName>
</protein>
<dbReference type="GO" id="GO:0006432">
    <property type="term" value="P:phenylalanyl-tRNA aminoacylation"/>
    <property type="evidence" value="ECO:0007669"/>
    <property type="project" value="InterPro"/>
</dbReference>
<dbReference type="PROSITE" id="PS50862">
    <property type="entry name" value="AA_TRNA_LIGASE_II"/>
    <property type="match status" value="1"/>
</dbReference>
<keyword evidence="3" id="KW-0547">Nucleotide-binding</keyword>
<dbReference type="EMBL" id="AMFJ01000897">
    <property type="protein sequence ID" value="EKE26210.1"/>
    <property type="molecule type" value="Genomic_DNA"/>
</dbReference>
<keyword evidence="4" id="KW-0067">ATP-binding</keyword>
<reference evidence="9" key="1">
    <citation type="journal article" date="2012" name="Science">
        <title>Fermentation, hydrogen, and sulfur metabolism in multiple uncultivated bacterial phyla.</title>
        <authorList>
            <person name="Wrighton K.C."/>
            <person name="Thomas B.C."/>
            <person name="Sharon I."/>
            <person name="Miller C.S."/>
            <person name="Castelle C.J."/>
            <person name="VerBerkmoes N.C."/>
            <person name="Wilkins M.J."/>
            <person name="Hettich R.L."/>
            <person name="Lipton M.S."/>
            <person name="Williams K.H."/>
            <person name="Long P.E."/>
            <person name="Banfield J.F."/>
        </authorList>
    </citation>
    <scope>NUCLEOTIDE SEQUENCE [LARGE SCALE GENOMIC DNA]</scope>
</reference>
<dbReference type="GO" id="GO:0000049">
    <property type="term" value="F:tRNA binding"/>
    <property type="evidence" value="ECO:0007669"/>
    <property type="project" value="InterPro"/>
</dbReference>
<dbReference type="Pfam" id="PF02912">
    <property type="entry name" value="Phe_tRNA-synt_N"/>
    <property type="match status" value="1"/>
</dbReference>
<dbReference type="Pfam" id="PF01409">
    <property type="entry name" value="tRNA-synt_2d"/>
    <property type="match status" value="1"/>
</dbReference>
<evidence type="ECO:0000256" key="4">
    <source>
        <dbReference type="ARBA" id="ARBA00022840"/>
    </source>
</evidence>
<dbReference type="InterPro" id="IPR045864">
    <property type="entry name" value="aa-tRNA-synth_II/BPL/LPL"/>
</dbReference>
<evidence type="ECO:0000256" key="5">
    <source>
        <dbReference type="ARBA" id="ARBA00022917"/>
    </source>
</evidence>
<dbReference type="PANTHER" id="PTHR11538:SF41">
    <property type="entry name" value="PHENYLALANINE--TRNA LIGASE, MITOCHONDRIAL"/>
    <property type="match status" value="1"/>
</dbReference>
<keyword evidence="2" id="KW-0436">Ligase</keyword>
<dbReference type="PANTHER" id="PTHR11538">
    <property type="entry name" value="PHENYLALANYL-TRNA SYNTHETASE"/>
    <property type="match status" value="1"/>
</dbReference>
<dbReference type="SUPFAM" id="SSF46589">
    <property type="entry name" value="tRNA-binding arm"/>
    <property type="match status" value="1"/>
</dbReference>
<comment type="catalytic activity">
    <reaction evidence="7">
        <text>tRNA(Phe) + L-phenylalanine + ATP = L-phenylalanyl-tRNA(Phe) + AMP + diphosphate + H(+)</text>
        <dbReference type="Rhea" id="RHEA:19413"/>
        <dbReference type="Rhea" id="RHEA-COMP:9668"/>
        <dbReference type="Rhea" id="RHEA-COMP:9699"/>
        <dbReference type="ChEBI" id="CHEBI:15378"/>
        <dbReference type="ChEBI" id="CHEBI:30616"/>
        <dbReference type="ChEBI" id="CHEBI:33019"/>
        <dbReference type="ChEBI" id="CHEBI:58095"/>
        <dbReference type="ChEBI" id="CHEBI:78442"/>
        <dbReference type="ChEBI" id="CHEBI:78531"/>
        <dbReference type="ChEBI" id="CHEBI:456215"/>
        <dbReference type="EC" id="6.1.1.20"/>
    </reaction>
</comment>
<evidence type="ECO:0000256" key="7">
    <source>
        <dbReference type="ARBA" id="ARBA00049255"/>
    </source>
</evidence>
<accession>K2GSE5</accession>
<dbReference type="AlphaFoldDB" id="K2GSE5"/>
<dbReference type="GO" id="GO:0004826">
    <property type="term" value="F:phenylalanine-tRNA ligase activity"/>
    <property type="evidence" value="ECO:0007669"/>
    <property type="project" value="UniProtKB-EC"/>
</dbReference>
<dbReference type="GO" id="GO:0005737">
    <property type="term" value="C:cytoplasm"/>
    <property type="evidence" value="ECO:0007669"/>
    <property type="project" value="InterPro"/>
</dbReference>
<organism evidence="9">
    <name type="scientific">uncultured bacterium</name>
    <name type="common">gcode 4</name>
    <dbReference type="NCBI Taxonomy" id="1234023"/>
    <lineage>
        <taxon>Bacteria</taxon>
        <taxon>environmental samples</taxon>
    </lineage>
</organism>
<dbReference type="GO" id="GO:0005524">
    <property type="term" value="F:ATP binding"/>
    <property type="evidence" value="ECO:0007669"/>
    <property type="project" value="UniProtKB-KW"/>
</dbReference>
<gene>
    <name evidence="9" type="ORF">ACD_4C00381G0001</name>
</gene>
<evidence type="ECO:0000259" key="8">
    <source>
        <dbReference type="PROSITE" id="PS50862"/>
    </source>
</evidence>
<evidence type="ECO:0000256" key="1">
    <source>
        <dbReference type="ARBA" id="ARBA00012814"/>
    </source>
</evidence>
<evidence type="ECO:0000256" key="2">
    <source>
        <dbReference type="ARBA" id="ARBA00022598"/>
    </source>
</evidence>
<keyword evidence="5" id="KW-0648">Protein biosynthesis</keyword>
<dbReference type="SUPFAM" id="SSF55681">
    <property type="entry name" value="Class II aaRS and biotin synthetases"/>
    <property type="match status" value="1"/>
</dbReference>
<sequence length="342" mass="41266">MQQKLQNLQEETLLKIKSLKTEQETIDYRNEIVWKNWSLTEILKWIKDLSVEEKQTIWKLSNDIKTIILGAFEERLNEIKQTLIKEKLDNDFFDVTEPLSSDPQIHIHPLTWVLRQIEDTFKRMWFDIFESNEVTTEYLNFDSLNVPANHPARDMQDTFWLEWTGNVLSTQTSSMQNIIMKSQKLPIRAIIPGRVFRNEDIDATHENTFYQVEWIVVDKDISLANLKYTIRTMLSDLFESEVKIRLRPGYFPFVEPGVEVDFSCPFCGWTWENCRICKGTWWIEFMWAWLIHPNVLKEWWIDPNEYSWFAFWFWMNRLAMIKHSIPDMRYFQHPNVAFLKQF</sequence>
<evidence type="ECO:0000313" key="9">
    <source>
        <dbReference type="EMBL" id="EKE26210.1"/>
    </source>
</evidence>
<feature type="domain" description="Aminoacyl-transfer RNA synthetases class-II family profile" evidence="8">
    <location>
        <begin position="180"/>
        <end position="272"/>
    </location>
</feature>
<proteinExistence type="predicted"/>